<reference evidence="1 2" key="1">
    <citation type="submission" date="2024-02" db="EMBL/GenBank/DDBJ databases">
        <title>Adaptive strategies in a cosmopolitan and abundant soil bacterium.</title>
        <authorList>
            <person name="Carini P."/>
        </authorList>
    </citation>
    <scope>NUCLEOTIDE SEQUENCE [LARGE SCALE GENOMIC DNA]</scope>
    <source>
        <strain evidence="1 2">AZCC 1608</strain>
    </source>
</reference>
<evidence type="ECO:0008006" key="3">
    <source>
        <dbReference type="Google" id="ProtNLM"/>
    </source>
</evidence>
<dbReference type="PANTHER" id="PTHR35279:SF1">
    <property type="entry name" value="ARABINANASE_LEVANSUCRASE_INVERTASE"/>
    <property type="match status" value="1"/>
</dbReference>
<evidence type="ECO:0000313" key="1">
    <source>
        <dbReference type="EMBL" id="MEH2554036.1"/>
    </source>
</evidence>
<keyword evidence="2" id="KW-1185">Reference proteome</keyword>
<protein>
    <recommendedName>
        <fullName evidence="3">Glycosyl hydrolase family 32 N-terminal domain-containing protein</fullName>
    </recommendedName>
</protein>
<comment type="caution">
    <text evidence="1">The sequence shown here is derived from an EMBL/GenBank/DDBJ whole genome shotgun (WGS) entry which is preliminary data.</text>
</comment>
<proteinExistence type="predicted"/>
<dbReference type="PANTHER" id="PTHR35279">
    <property type="match status" value="1"/>
</dbReference>
<accession>A0ABU8B680</accession>
<gene>
    <name evidence="1" type="ORF">V1286_001565</name>
</gene>
<dbReference type="EMBL" id="JAZHRV010000001">
    <property type="protein sequence ID" value="MEH2554036.1"/>
    <property type="molecule type" value="Genomic_DNA"/>
</dbReference>
<dbReference type="RefSeq" id="WP_334478663.1">
    <property type="nucleotide sequence ID" value="NZ_JAZHRV010000001.1"/>
</dbReference>
<organism evidence="1 2">
    <name type="scientific">Bradyrhizobium algeriense</name>
    <dbReference type="NCBI Taxonomy" id="634784"/>
    <lineage>
        <taxon>Bacteria</taxon>
        <taxon>Pseudomonadati</taxon>
        <taxon>Pseudomonadota</taxon>
        <taxon>Alphaproteobacteria</taxon>
        <taxon>Hyphomicrobiales</taxon>
        <taxon>Nitrobacteraceae</taxon>
        <taxon>Bradyrhizobium</taxon>
    </lineage>
</organism>
<evidence type="ECO:0000313" key="2">
    <source>
        <dbReference type="Proteomes" id="UP001364224"/>
    </source>
</evidence>
<dbReference type="SUPFAM" id="SSF75005">
    <property type="entry name" value="Arabinanase/levansucrase/invertase"/>
    <property type="match status" value="1"/>
</dbReference>
<dbReference type="Proteomes" id="UP001364224">
    <property type="component" value="Unassembled WGS sequence"/>
</dbReference>
<name>A0ABU8B680_9BRAD</name>
<dbReference type="InterPro" id="IPR023296">
    <property type="entry name" value="Glyco_hydro_beta-prop_sf"/>
</dbReference>
<dbReference type="Gene3D" id="2.115.10.20">
    <property type="entry name" value="Glycosyl hydrolase domain, family 43"/>
    <property type="match status" value="2"/>
</dbReference>
<sequence>MRNVWRPLGRVFSPAAGEPWSISHAANPAALTCADGSVRVFYSTRDAANRSSAASIDIMIDGDRFEVVDPPRGPLLTPGTRGSFDADGVTVSSVIAHDGKLYAFYLGWTVLVHVPFANFIGVAVSDDGGETFRRCSSVPVVGRSPENPLTVGYPFVLGDGPGWRMWFGSHLHWGPQGMEMLHVVKEARSSDLVRWTPSNAVVIDVAGPADPLEFAISRPAVLREPDGSLSMWYARRRPHYELGFARSVDGTRWERRDQDLRFVGTPEAWEDRERTYPFVFDHSGRRYMLYNGNGYGREGFGLAVLEQ</sequence>